<dbReference type="Proteomes" id="UP000823769">
    <property type="component" value="Unassembled WGS sequence"/>
</dbReference>
<protein>
    <submittedName>
        <fullName evidence="10">Mechanosensitive ion channel</fullName>
    </submittedName>
</protein>
<dbReference type="Gene3D" id="2.30.30.60">
    <property type="match status" value="1"/>
</dbReference>
<keyword evidence="3" id="KW-1003">Cell membrane</keyword>
<evidence type="ECO:0000256" key="6">
    <source>
        <dbReference type="ARBA" id="ARBA00023136"/>
    </source>
</evidence>
<keyword evidence="5 7" id="KW-1133">Transmembrane helix</keyword>
<dbReference type="Gene3D" id="1.10.287.1260">
    <property type="match status" value="1"/>
</dbReference>
<feature type="domain" description="Mechanosensitive ion channel MscS" evidence="8">
    <location>
        <begin position="139"/>
        <end position="205"/>
    </location>
</feature>
<dbReference type="Pfam" id="PF05552">
    <property type="entry name" value="MS_channel_1st_1"/>
    <property type="match status" value="1"/>
</dbReference>
<dbReference type="InterPro" id="IPR011014">
    <property type="entry name" value="MscS_channel_TM-2"/>
</dbReference>
<evidence type="ECO:0000256" key="3">
    <source>
        <dbReference type="ARBA" id="ARBA00022475"/>
    </source>
</evidence>
<dbReference type="Pfam" id="PF21082">
    <property type="entry name" value="MS_channel_3rd"/>
    <property type="match status" value="1"/>
</dbReference>
<evidence type="ECO:0000256" key="4">
    <source>
        <dbReference type="ARBA" id="ARBA00022692"/>
    </source>
</evidence>
<name>A0A9D9IW22_9BACT</name>
<dbReference type="PROSITE" id="PS01246">
    <property type="entry name" value="UPF0003"/>
    <property type="match status" value="1"/>
</dbReference>
<evidence type="ECO:0000313" key="10">
    <source>
        <dbReference type="EMBL" id="MBO8479693.1"/>
    </source>
</evidence>
<evidence type="ECO:0000256" key="7">
    <source>
        <dbReference type="SAM" id="Phobius"/>
    </source>
</evidence>
<dbReference type="InterPro" id="IPR010920">
    <property type="entry name" value="LSM_dom_sf"/>
</dbReference>
<evidence type="ECO:0000256" key="2">
    <source>
        <dbReference type="ARBA" id="ARBA00008017"/>
    </source>
</evidence>
<sequence length="321" mass="34564">MLFPLLQTTPSVEEVATQAADSVAVDLEQFAHNLITNPSGTLENLGQDIINFGLKLLAALAIYLVGAWLIRRIKKGLGNMFAKRKTEKALASFIMSFTTIGLTILLIIISISTLGVDTTSIAALIAAAGVAIGMALSGTVENFAGGIMILAFKPFKAGDYIATQGYEGTVTAVSIVSTTITTYDNKAVILPNGTLFNGNISNYSRFPLRRVDWKIGVEYGTDSEKCADRLLELVKSDPRVLDSGTPGAADPSVVLSELGDSAVVFTVKAWVKTEDYWGVLYDYNKKVYDELPKAGIDFPFPQMDVHVHNTTDSSPATARNR</sequence>
<dbReference type="PANTHER" id="PTHR30221:SF1">
    <property type="entry name" value="SMALL-CONDUCTANCE MECHANOSENSITIVE CHANNEL"/>
    <property type="match status" value="1"/>
</dbReference>
<dbReference type="Pfam" id="PF00924">
    <property type="entry name" value="MS_channel_2nd"/>
    <property type="match status" value="1"/>
</dbReference>
<evidence type="ECO:0000259" key="9">
    <source>
        <dbReference type="Pfam" id="PF21082"/>
    </source>
</evidence>
<dbReference type="InterPro" id="IPR008910">
    <property type="entry name" value="MSC_TM_helix"/>
</dbReference>
<dbReference type="GO" id="GO:0005886">
    <property type="term" value="C:plasma membrane"/>
    <property type="evidence" value="ECO:0007669"/>
    <property type="project" value="UniProtKB-SubCell"/>
</dbReference>
<dbReference type="PANTHER" id="PTHR30221">
    <property type="entry name" value="SMALL-CONDUCTANCE MECHANOSENSITIVE CHANNEL"/>
    <property type="match status" value="1"/>
</dbReference>
<feature type="transmembrane region" description="Helical" evidence="7">
    <location>
        <begin position="121"/>
        <end position="140"/>
    </location>
</feature>
<feature type="domain" description="Mechanosensitive ion channel MscS C-terminal" evidence="9">
    <location>
        <begin position="211"/>
        <end position="298"/>
    </location>
</feature>
<comment type="similarity">
    <text evidence="2">Belongs to the MscS (TC 1.A.23) family.</text>
</comment>
<comment type="caution">
    <text evidence="10">The sequence shown here is derived from an EMBL/GenBank/DDBJ whole genome shotgun (WGS) entry which is preliminary data.</text>
</comment>
<organism evidence="10 11">
    <name type="scientific">Candidatus Cryptobacteroides avistercoris</name>
    <dbReference type="NCBI Taxonomy" id="2840758"/>
    <lineage>
        <taxon>Bacteria</taxon>
        <taxon>Pseudomonadati</taxon>
        <taxon>Bacteroidota</taxon>
        <taxon>Bacteroidia</taxon>
        <taxon>Bacteroidales</taxon>
        <taxon>Candidatus Cryptobacteroides</taxon>
    </lineage>
</organism>
<feature type="transmembrane region" description="Helical" evidence="7">
    <location>
        <begin position="90"/>
        <end position="115"/>
    </location>
</feature>
<gene>
    <name evidence="10" type="ORF">IAB76_01075</name>
</gene>
<dbReference type="InterPro" id="IPR006685">
    <property type="entry name" value="MscS_channel_2nd"/>
</dbReference>
<accession>A0A9D9IW22</accession>
<dbReference type="GO" id="GO:0008381">
    <property type="term" value="F:mechanosensitive monoatomic ion channel activity"/>
    <property type="evidence" value="ECO:0007669"/>
    <property type="project" value="InterPro"/>
</dbReference>
<dbReference type="InterPro" id="IPR045275">
    <property type="entry name" value="MscS_archaea/bacteria_type"/>
</dbReference>
<dbReference type="SUPFAM" id="SSF82689">
    <property type="entry name" value="Mechanosensitive channel protein MscS (YggB), C-terminal domain"/>
    <property type="match status" value="1"/>
</dbReference>
<evidence type="ECO:0000256" key="5">
    <source>
        <dbReference type="ARBA" id="ARBA00022989"/>
    </source>
</evidence>
<evidence type="ECO:0000259" key="8">
    <source>
        <dbReference type="Pfam" id="PF00924"/>
    </source>
</evidence>
<dbReference type="SUPFAM" id="SSF50182">
    <property type="entry name" value="Sm-like ribonucleoproteins"/>
    <property type="match status" value="1"/>
</dbReference>
<dbReference type="EMBL" id="JADILW010000017">
    <property type="protein sequence ID" value="MBO8479693.1"/>
    <property type="molecule type" value="Genomic_DNA"/>
</dbReference>
<keyword evidence="6 7" id="KW-0472">Membrane</keyword>
<proteinExistence type="inferred from homology"/>
<dbReference type="Gene3D" id="3.30.70.100">
    <property type="match status" value="1"/>
</dbReference>
<dbReference type="InterPro" id="IPR023408">
    <property type="entry name" value="MscS_beta-dom_sf"/>
</dbReference>
<reference evidence="10" key="2">
    <citation type="journal article" date="2021" name="PeerJ">
        <title>Extensive microbial diversity within the chicken gut microbiome revealed by metagenomics and culture.</title>
        <authorList>
            <person name="Gilroy R."/>
            <person name="Ravi A."/>
            <person name="Getino M."/>
            <person name="Pursley I."/>
            <person name="Horton D.L."/>
            <person name="Alikhan N.F."/>
            <person name="Baker D."/>
            <person name="Gharbi K."/>
            <person name="Hall N."/>
            <person name="Watson M."/>
            <person name="Adriaenssens E.M."/>
            <person name="Foster-Nyarko E."/>
            <person name="Jarju S."/>
            <person name="Secka A."/>
            <person name="Antonio M."/>
            <person name="Oren A."/>
            <person name="Chaudhuri R.R."/>
            <person name="La Ragione R."/>
            <person name="Hildebrand F."/>
            <person name="Pallen M.J."/>
        </authorList>
    </citation>
    <scope>NUCLEOTIDE SEQUENCE</scope>
    <source>
        <strain evidence="10">B3-1481</strain>
    </source>
</reference>
<keyword evidence="4 7" id="KW-0812">Transmembrane</keyword>
<dbReference type="AlphaFoldDB" id="A0A9D9IW22"/>
<dbReference type="InterPro" id="IPR049278">
    <property type="entry name" value="MS_channel_C"/>
</dbReference>
<comment type="subcellular location">
    <subcellularLocation>
        <location evidence="1">Cell membrane</location>
        <topology evidence="1">Multi-pass membrane protein</topology>
    </subcellularLocation>
</comment>
<reference evidence="10" key="1">
    <citation type="submission" date="2020-10" db="EMBL/GenBank/DDBJ databases">
        <authorList>
            <person name="Gilroy R."/>
        </authorList>
    </citation>
    <scope>NUCLEOTIDE SEQUENCE</scope>
    <source>
        <strain evidence="10">B3-1481</strain>
    </source>
</reference>
<dbReference type="InterPro" id="IPR011066">
    <property type="entry name" value="MscS_channel_C_sf"/>
</dbReference>
<evidence type="ECO:0000256" key="1">
    <source>
        <dbReference type="ARBA" id="ARBA00004651"/>
    </source>
</evidence>
<dbReference type="InterPro" id="IPR006686">
    <property type="entry name" value="MscS_channel_CS"/>
</dbReference>
<evidence type="ECO:0000313" key="11">
    <source>
        <dbReference type="Proteomes" id="UP000823769"/>
    </source>
</evidence>
<dbReference type="SUPFAM" id="SSF82861">
    <property type="entry name" value="Mechanosensitive channel protein MscS (YggB), transmembrane region"/>
    <property type="match status" value="1"/>
</dbReference>
<feature type="transmembrane region" description="Helical" evidence="7">
    <location>
        <begin position="49"/>
        <end position="70"/>
    </location>
</feature>